<organism evidence="8 9">
    <name type="scientific">Albimonas pacifica</name>
    <dbReference type="NCBI Taxonomy" id="1114924"/>
    <lineage>
        <taxon>Bacteria</taxon>
        <taxon>Pseudomonadati</taxon>
        <taxon>Pseudomonadota</taxon>
        <taxon>Alphaproteobacteria</taxon>
        <taxon>Rhodobacterales</taxon>
        <taxon>Paracoccaceae</taxon>
        <taxon>Albimonas</taxon>
    </lineage>
</organism>
<dbReference type="STRING" id="1114924.SAMN05216258_110135"/>
<dbReference type="CDD" id="cd07035">
    <property type="entry name" value="TPP_PYR_POX_like"/>
    <property type="match status" value="1"/>
</dbReference>
<dbReference type="FunFam" id="3.40.50.970:FF:000007">
    <property type="entry name" value="Acetolactate synthase"/>
    <property type="match status" value="1"/>
</dbReference>
<dbReference type="Pfam" id="PF02775">
    <property type="entry name" value="TPP_enzyme_C"/>
    <property type="match status" value="1"/>
</dbReference>
<keyword evidence="3 4" id="KW-0786">Thiamine pyrophosphate</keyword>
<evidence type="ECO:0000256" key="3">
    <source>
        <dbReference type="ARBA" id="ARBA00023052"/>
    </source>
</evidence>
<keyword evidence="2" id="KW-0808">Transferase</keyword>
<dbReference type="GO" id="GO:0003984">
    <property type="term" value="F:acetolactate synthase activity"/>
    <property type="evidence" value="ECO:0007669"/>
    <property type="project" value="TreeGrafter"/>
</dbReference>
<dbReference type="PANTHER" id="PTHR18968:SF120">
    <property type="entry name" value="ACETOLACTATE SYNTHASE LARGE SUBUNIT"/>
    <property type="match status" value="1"/>
</dbReference>
<dbReference type="GO" id="GO:0009099">
    <property type="term" value="P:L-valine biosynthetic process"/>
    <property type="evidence" value="ECO:0007669"/>
    <property type="project" value="TreeGrafter"/>
</dbReference>
<evidence type="ECO:0000256" key="4">
    <source>
        <dbReference type="RuleBase" id="RU362132"/>
    </source>
</evidence>
<dbReference type="GO" id="GO:0009097">
    <property type="term" value="P:isoleucine biosynthetic process"/>
    <property type="evidence" value="ECO:0007669"/>
    <property type="project" value="TreeGrafter"/>
</dbReference>
<dbReference type="GO" id="GO:0000287">
    <property type="term" value="F:magnesium ion binding"/>
    <property type="evidence" value="ECO:0007669"/>
    <property type="project" value="InterPro"/>
</dbReference>
<dbReference type="InterPro" id="IPR029035">
    <property type="entry name" value="DHS-like_NAD/FAD-binding_dom"/>
</dbReference>
<dbReference type="InterPro" id="IPR045229">
    <property type="entry name" value="TPP_enz"/>
</dbReference>
<dbReference type="Pfam" id="PF02776">
    <property type="entry name" value="TPP_enzyme_N"/>
    <property type="match status" value="1"/>
</dbReference>
<dbReference type="GO" id="GO:0050660">
    <property type="term" value="F:flavin adenine dinucleotide binding"/>
    <property type="evidence" value="ECO:0007669"/>
    <property type="project" value="TreeGrafter"/>
</dbReference>
<dbReference type="GO" id="GO:0005948">
    <property type="term" value="C:acetolactate synthase complex"/>
    <property type="evidence" value="ECO:0007669"/>
    <property type="project" value="TreeGrafter"/>
</dbReference>
<dbReference type="NCBIfam" id="NF006052">
    <property type="entry name" value="PRK08199.1"/>
    <property type="match status" value="1"/>
</dbReference>
<dbReference type="EMBL" id="FOQH01000010">
    <property type="protein sequence ID" value="SFI86909.1"/>
    <property type="molecule type" value="Genomic_DNA"/>
</dbReference>
<dbReference type="CDD" id="cd00568">
    <property type="entry name" value="TPP_enzymes"/>
    <property type="match status" value="1"/>
</dbReference>
<feature type="domain" description="Thiamine pyrophosphate enzyme TPP-binding" evidence="6">
    <location>
        <begin position="395"/>
        <end position="540"/>
    </location>
</feature>
<comment type="similarity">
    <text evidence="1 4">Belongs to the TPP enzyme family.</text>
</comment>
<dbReference type="PROSITE" id="PS00187">
    <property type="entry name" value="TPP_ENZYMES"/>
    <property type="match status" value="1"/>
</dbReference>
<dbReference type="Gene3D" id="3.40.50.1220">
    <property type="entry name" value="TPP-binding domain"/>
    <property type="match status" value="1"/>
</dbReference>
<gene>
    <name evidence="8" type="ORF">SAMN05216258_110135</name>
</gene>
<feature type="domain" description="Thiamine pyrophosphate enzyme N-terminal TPP-binding" evidence="7">
    <location>
        <begin position="17"/>
        <end position="133"/>
    </location>
</feature>
<reference evidence="8 9" key="1">
    <citation type="submission" date="2016-10" db="EMBL/GenBank/DDBJ databases">
        <authorList>
            <person name="de Groot N.N."/>
        </authorList>
    </citation>
    <scope>NUCLEOTIDE SEQUENCE [LARGE SCALE GENOMIC DNA]</scope>
    <source>
        <strain evidence="8 9">CGMCC 1.11030</strain>
    </source>
</reference>
<keyword evidence="9" id="KW-1185">Reference proteome</keyword>
<dbReference type="InterPro" id="IPR012001">
    <property type="entry name" value="Thiamin_PyroP_enz_TPP-bd_dom"/>
</dbReference>
<dbReference type="RefSeq" id="WP_177236353.1">
    <property type="nucleotide sequence ID" value="NZ_FOQH01000010.1"/>
</dbReference>
<evidence type="ECO:0000256" key="1">
    <source>
        <dbReference type="ARBA" id="ARBA00007812"/>
    </source>
</evidence>
<dbReference type="Gene3D" id="3.40.50.970">
    <property type="match status" value="2"/>
</dbReference>
<evidence type="ECO:0000259" key="7">
    <source>
        <dbReference type="Pfam" id="PF02776"/>
    </source>
</evidence>
<dbReference type="InterPro" id="IPR011766">
    <property type="entry name" value="TPP_enzyme_TPP-bd"/>
</dbReference>
<dbReference type="Proteomes" id="UP000199377">
    <property type="component" value="Unassembled WGS sequence"/>
</dbReference>
<evidence type="ECO:0000259" key="5">
    <source>
        <dbReference type="Pfam" id="PF00205"/>
    </source>
</evidence>
<dbReference type="AlphaFoldDB" id="A0A1I3LQ61"/>
<dbReference type="InterPro" id="IPR000399">
    <property type="entry name" value="TPP-bd_CS"/>
</dbReference>
<evidence type="ECO:0000313" key="9">
    <source>
        <dbReference type="Proteomes" id="UP000199377"/>
    </source>
</evidence>
<evidence type="ECO:0000259" key="6">
    <source>
        <dbReference type="Pfam" id="PF02775"/>
    </source>
</evidence>
<protein>
    <submittedName>
        <fullName evidence="8">Acetolactate synthase-1/2/3 large subunit</fullName>
    </submittedName>
</protein>
<evidence type="ECO:0000313" key="8">
    <source>
        <dbReference type="EMBL" id="SFI86909.1"/>
    </source>
</evidence>
<name>A0A1I3LQ61_9RHOB</name>
<dbReference type="InterPro" id="IPR012000">
    <property type="entry name" value="Thiamin_PyroP_enz_cen_dom"/>
</dbReference>
<evidence type="ECO:0000256" key="2">
    <source>
        <dbReference type="ARBA" id="ARBA00022679"/>
    </source>
</evidence>
<proteinExistence type="inferred from homology"/>
<sequence length="567" mass="59721">MTDAVAPAQPDLPPLRHGGKILADQLAILGADTVFCVPGESFLGLLDGLHDHANAIRTVACRHEGGATNMAEAHAKLTGKPGIAAVTRGPGATNGCNGLHTGFQDSTPMILFVGQVSRDHFAREAFQEIDYRQMFGPMAKWVAQIESAERIPEFIGRAWAVAMSGRPGPVVLALPEETLSDQARVHDLKPWTPPSAAPADVAKVGEMLAAAKAPLMVIGGPGWSQATADAAAAFAQAQGLPVVTAFRRQDYMDNAHPNFCGTLGIGANPALLKWIREECDLVLNLGSRLGEIASQGYELFSIPVMKQKLVQVHPGPEELGAVYSPDLSFACTSAAFLEAAASLAPRGGQTPGVAVLRKAFEAFSTPPESPFALDMGAVMTELNRVLPDDAIISNGAGNYTIWLHKFRTLRRHGTQLAPTSGSMGYGVPAAVSAAITQPGKTVIAMGGDGCFLMTAQELATARQQNAKLISLVVNNGMFGTIRMHQERHHPGRTIATDLVNPDFVMLARAYGGEGEQVTETAQFPAALARAMASPVPYLIELVVDPEALTPVQTLSQARAQGEAAAAG</sequence>
<dbReference type="Pfam" id="PF00205">
    <property type="entry name" value="TPP_enzyme_M"/>
    <property type="match status" value="1"/>
</dbReference>
<dbReference type="InterPro" id="IPR029061">
    <property type="entry name" value="THDP-binding"/>
</dbReference>
<dbReference type="PANTHER" id="PTHR18968">
    <property type="entry name" value="THIAMINE PYROPHOSPHATE ENZYMES"/>
    <property type="match status" value="1"/>
</dbReference>
<accession>A0A1I3LQ61</accession>
<feature type="domain" description="Thiamine pyrophosphate enzyme central" evidence="5">
    <location>
        <begin position="202"/>
        <end position="339"/>
    </location>
</feature>
<dbReference type="SUPFAM" id="SSF52467">
    <property type="entry name" value="DHS-like NAD/FAD-binding domain"/>
    <property type="match status" value="1"/>
</dbReference>
<dbReference type="SUPFAM" id="SSF52518">
    <property type="entry name" value="Thiamin diphosphate-binding fold (THDP-binding)"/>
    <property type="match status" value="2"/>
</dbReference>
<dbReference type="GO" id="GO:0030976">
    <property type="term" value="F:thiamine pyrophosphate binding"/>
    <property type="evidence" value="ECO:0007669"/>
    <property type="project" value="InterPro"/>
</dbReference>